<dbReference type="RefSeq" id="XP_007738742.1">
    <property type="nucleotide sequence ID" value="XM_007740552.1"/>
</dbReference>
<dbReference type="HOGENOM" id="CLU_009227_0_0_1"/>
<comment type="similarity">
    <text evidence="2 15">Belongs to the transketolase family.</text>
</comment>
<dbReference type="PROSITE" id="PS00801">
    <property type="entry name" value="TRANSKETOLASE_1"/>
    <property type="match status" value="1"/>
</dbReference>
<feature type="site" description="Important for catalytic activity" evidence="14">
    <location>
        <position position="37"/>
    </location>
</feature>
<evidence type="ECO:0000256" key="13">
    <source>
        <dbReference type="PIRSR" id="PIRSR605478-4"/>
    </source>
</evidence>
<evidence type="ECO:0000256" key="3">
    <source>
        <dbReference type="ARBA" id="ARBA00011738"/>
    </source>
</evidence>
<evidence type="ECO:0000256" key="10">
    <source>
        <dbReference type="PIRSR" id="PIRSR605478-1"/>
    </source>
</evidence>
<keyword evidence="7 13" id="KW-0460">Magnesium</keyword>
<dbReference type="InterPro" id="IPR029061">
    <property type="entry name" value="THDP-binding"/>
</dbReference>
<evidence type="ECO:0000256" key="6">
    <source>
        <dbReference type="ARBA" id="ARBA00022723"/>
    </source>
</evidence>
<comment type="catalytic activity">
    <reaction evidence="9 15">
        <text>D-sedoheptulose 7-phosphate + D-glyceraldehyde 3-phosphate = aldehydo-D-ribose 5-phosphate + D-xylulose 5-phosphate</text>
        <dbReference type="Rhea" id="RHEA:10508"/>
        <dbReference type="ChEBI" id="CHEBI:57483"/>
        <dbReference type="ChEBI" id="CHEBI:57737"/>
        <dbReference type="ChEBI" id="CHEBI:58273"/>
        <dbReference type="ChEBI" id="CHEBI:59776"/>
        <dbReference type="EC" id="2.2.1.1"/>
    </reaction>
</comment>
<dbReference type="InterPro" id="IPR005474">
    <property type="entry name" value="Transketolase_N"/>
</dbReference>
<dbReference type="SMART" id="SM00861">
    <property type="entry name" value="Transket_pyr"/>
    <property type="match status" value="1"/>
</dbReference>
<dbReference type="STRING" id="1182542.W9Y4B1"/>
<feature type="binding site" evidence="11">
    <location>
        <position position="536"/>
    </location>
    <ligand>
        <name>substrate</name>
    </ligand>
</feature>
<feature type="binding site" evidence="12">
    <location>
        <position position="196"/>
    </location>
    <ligand>
        <name>thiamine diphosphate</name>
        <dbReference type="ChEBI" id="CHEBI:58937"/>
    </ligand>
</feature>
<keyword evidence="8 12" id="KW-0786">Thiamine pyrophosphate</keyword>
<feature type="binding site" evidence="11">
    <location>
        <position position="477"/>
    </location>
    <ligand>
        <name>substrate</name>
    </ligand>
</feature>
<dbReference type="PROSITE" id="PS00802">
    <property type="entry name" value="TRANSKETOLASE_2"/>
    <property type="match status" value="1"/>
</dbReference>
<organism evidence="17 18">
    <name type="scientific">Capronia epimyces CBS 606.96</name>
    <dbReference type="NCBI Taxonomy" id="1182542"/>
    <lineage>
        <taxon>Eukaryota</taxon>
        <taxon>Fungi</taxon>
        <taxon>Dikarya</taxon>
        <taxon>Ascomycota</taxon>
        <taxon>Pezizomycotina</taxon>
        <taxon>Eurotiomycetes</taxon>
        <taxon>Chaetothyriomycetidae</taxon>
        <taxon>Chaetothyriales</taxon>
        <taxon>Herpotrichiellaceae</taxon>
        <taxon>Capronia</taxon>
    </lineage>
</organism>
<dbReference type="GO" id="GO:0005634">
    <property type="term" value="C:nucleus"/>
    <property type="evidence" value="ECO:0007669"/>
    <property type="project" value="TreeGrafter"/>
</dbReference>
<feature type="domain" description="Transketolase-like pyrimidine-binding" evidence="16">
    <location>
        <begin position="363"/>
        <end position="541"/>
    </location>
</feature>
<feature type="binding site" evidence="11">
    <location>
        <position position="393"/>
    </location>
    <ligand>
        <name>substrate</name>
    </ligand>
</feature>
<keyword evidence="18" id="KW-1185">Reference proteome</keyword>
<keyword evidence="6 13" id="KW-0479">Metal-binding</keyword>
<evidence type="ECO:0000256" key="4">
    <source>
        <dbReference type="ARBA" id="ARBA00013152"/>
    </source>
</evidence>
<keyword evidence="5 15" id="KW-0808">Transferase</keyword>
<dbReference type="PANTHER" id="PTHR43522">
    <property type="entry name" value="TRANSKETOLASE"/>
    <property type="match status" value="1"/>
</dbReference>
<reference evidence="17 18" key="1">
    <citation type="submission" date="2013-03" db="EMBL/GenBank/DDBJ databases">
        <title>The Genome Sequence of Capronia epimyces CBS 606.96.</title>
        <authorList>
            <consortium name="The Broad Institute Genomics Platform"/>
            <person name="Cuomo C."/>
            <person name="de Hoog S."/>
            <person name="Gorbushina A."/>
            <person name="Walker B."/>
            <person name="Young S.K."/>
            <person name="Zeng Q."/>
            <person name="Gargeya S."/>
            <person name="Fitzgerald M."/>
            <person name="Haas B."/>
            <person name="Abouelleil A."/>
            <person name="Allen A.W."/>
            <person name="Alvarado L."/>
            <person name="Arachchi H.M."/>
            <person name="Berlin A.M."/>
            <person name="Chapman S.B."/>
            <person name="Gainer-Dewar J."/>
            <person name="Goldberg J."/>
            <person name="Griggs A."/>
            <person name="Gujja S."/>
            <person name="Hansen M."/>
            <person name="Howarth C."/>
            <person name="Imamovic A."/>
            <person name="Ireland A."/>
            <person name="Larimer J."/>
            <person name="McCowan C."/>
            <person name="Murphy C."/>
            <person name="Pearson M."/>
            <person name="Poon T.W."/>
            <person name="Priest M."/>
            <person name="Roberts A."/>
            <person name="Saif S."/>
            <person name="Shea T."/>
            <person name="Sisk P."/>
            <person name="Sykes S."/>
            <person name="Wortman J."/>
            <person name="Nusbaum C."/>
            <person name="Birren B."/>
        </authorList>
    </citation>
    <scope>NUCLEOTIDE SEQUENCE [LARGE SCALE GENOMIC DNA]</scope>
    <source>
        <strain evidence="17 18">CBS 606.96</strain>
    </source>
</reference>
<comment type="cofactor">
    <cofactor evidence="1">
        <name>Co(2+)</name>
        <dbReference type="ChEBI" id="CHEBI:48828"/>
    </cofactor>
</comment>
<dbReference type="Gene3D" id="3.40.50.970">
    <property type="match status" value="2"/>
</dbReference>
<gene>
    <name evidence="17" type="ORF">A1O3_10462</name>
</gene>
<dbReference type="SUPFAM" id="SSF52922">
    <property type="entry name" value="TK C-terminal domain-like"/>
    <property type="match status" value="1"/>
</dbReference>
<evidence type="ECO:0000256" key="5">
    <source>
        <dbReference type="ARBA" id="ARBA00022679"/>
    </source>
</evidence>
<evidence type="ECO:0000256" key="8">
    <source>
        <dbReference type="ARBA" id="ARBA00023052"/>
    </source>
</evidence>
<dbReference type="InterPro" id="IPR005475">
    <property type="entry name" value="Transketolase-like_Pyr-bd"/>
</dbReference>
<dbReference type="InterPro" id="IPR049557">
    <property type="entry name" value="Transketolase_CS"/>
</dbReference>
<evidence type="ECO:0000256" key="2">
    <source>
        <dbReference type="ARBA" id="ARBA00007131"/>
    </source>
</evidence>
<dbReference type="NCBIfam" id="TIGR00232">
    <property type="entry name" value="tktlase_bact"/>
    <property type="match status" value="1"/>
</dbReference>
<feature type="site" description="Important for catalytic activity" evidence="14">
    <location>
        <position position="272"/>
    </location>
</feature>
<name>W9Y4B1_9EURO</name>
<dbReference type="Pfam" id="PF00456">
    <property type="entry name" value="Transketolase_N"/>
    <property type="match status" value="1"/>
</dbReference>
<feature type="active site" description="Proton donor" evidence="10">
    <location>
        <position position="426"/>
    </location>
</feature>
<evidence type="ECO:0000256" key="1">
    <source>
        <dbReference type="ARBA" id="ARBA00001941"/>
    </source>
</evidence>
<dbReference type="Proteomes" id="UP000019478">
    <property type="component" value="Unassembled WGS sequence"/>
</dbReference>
<feature type="binding site" evidence="11">
    <location>
        <position position="37"/>
    </location>
    <ligand>
        <name>substrate</name>
    </ligand>
</feature>
<dbReference type="EC" id="2.2.1.1" evidence="4 15"/>
<comment type="function">
    <text evidence="15">Catalyzes the transfer of a two-carbon ketol group from a ketose donor to an aldose acceptor, via a covalent intermediate with the cofactor thiamine pyrophosphate.</text>
</comment>
<dbReference type="eggNOG" id="KOG0523">
    <property type="taxonomic scope" value="Eukaryota"/>
</dbReference>
<comment type="caution">
    <text evidence="17">The sequence shown here is derived from an EMBL/GenBank/DDBJ whole genome shotgun (WGS) entry which is preliminary data.</text>
</comment>
<dbReference type="InterPro" id="IPR020826">
    <property type="entry name" value="Transketolase_BS"/>
</dbReference>
<dbReference type="GO" id="GO:0006098">
    <property type="term" value="P:pentose-phosphate shunt"/>
    <property type="evidence" value="ECO:0007669"/>
    <property type="project" value="TreeGrafter"/>
</dbReference>
<evidence type="ECO:0000256" key="11">
    <source>
        <dbReference type="PIRSR" id="PIRSR605478-2"/>
    </source>
</evidence>
<dbReference type="Gene3D" id="3.40.50.920">
    <property type="match status" value="1"/>
</dbReference>
<dbReference type="GO" id="GO:0046872">
    <property type="term" value="F:metal ion binding"/>
    <property type="evidence" value="ECO:0007669"/>
    <property type="project" value="UniProtKB-KW"/>
</dbReference>
<dbReference type="InterPro" id="IPR005478">
    <property type="entry name" value="Transketolase_bac-like"/>
</dbReference>
<dbReference type="SUPFAM" id="SSF52518">
    <property type="entry name" value="Thiamin diphosphate-binding fold (THDP-binding)"/>
    <property type="match status" value="2"/>
</dbReference>
<dbReference type="GO" id="GO:0005829">
    <property type="term" value="C:cytosol"/>
    <property type="evidence" value="ECO:0007669"/>
    <property type="project" value="TreeGrafter"/>
</dbReference>
<feature type="binding site" evidence="11">
    <location>
        <position position="485"/>
    </location>
    <ligand>
        <name>substrate</name>
    </ligand>
</feature>
<dbReference type="Pfam" id="PF22613">
    <property type="entry name" value="Transketolase_C_1"/>
    <property type="match status" value="1"/>
</dbReference>
<dbReference type="GeneID" id="19174542"/>
<feature type="binding site" evidence="11">
    <location>
        <position position="272"/>
    </location>
    <ligand>
        <name>substrate</name>
    </ligand>
</feature>
<feature type="binding site" evidence="12">
    <location>
        <position position="453"/>
    </location>
    <ligand>
        <name>thiamine diphosphate</name>
        <dbReference type="ChEBI" id="CHEBI:58937"/>
    </ligand>
</feature>
<keyword evidence="15" id="KW-0106">Calcium</keyword>
<feature type="binding site" evidence="12">
    <location>
        <position position="167"/>
    </location>
    <ligand>
        <name>thiamine diphosphate</name>
        <dbReference type="ChEBI" id="CHEBI:58937"/>
    </ligand>
</feature>
<dbReference type="Pfam" id="PF02779">
    <property type="entry name" value="Transket_pyr"/>
    <property type="match status" value="1"/>
</dbReference>
<protein>
    <recommendedName>
        <fullName evidence="4 15">Transketolase</fullName>
        <ecNumber evidence="4 15">2.2.1.1</ecNumber>
    </recommendedName>
</protein>
<feature type="binding site" evidence="13">
    <location>
        <position position="196"/>
    </location>
    <ligand>
        <name>Mg(2+)</name>
        <dbReference type="ChEBI" id="CHEBI:18420"/>
    </ligand>
</feature>
<sequence length="698" mass="75348">MVANTSKARHYDADDLVAVNTLRALSVDMSYAANSGHPGAPMGMAPLFHVLFSKMKLNPDTDKDWVNRDRFVLSNGHACALLYSVLHLLGYKITLDDLKAFRQLDSNTPGHPENTHTPGVEVTTGPLGQGFANAVGLAIAQAHLGATYNRAGFDLFNHKTFVVFGDGCAMEGVASEAASLAGHLRLENLIALYDDNHICIDGDTDSTFTEDVLKRFEAYGWHTEHVPDGDTNLGAIDAAIERALAVRGKPTVIKVTTTIGYGSSLQGTAACHGSPLKMDDLKQFRQKFGIPEEPFTVPSKVYKAYQEYALRGKNAESQWQESFTAYEAKYPELHQELSRRLSGGLPQGWEDKLPVYKPGDSAIASRDLSAKVLAALQASLPEMLSGSADLTSSNKTIWKGAVDFQPPGHVAVGSYQGRYLRWGDEEHAMGAAMNGLAAYGANLIPVGGTFLNFVAYAAGAVRLSALSQLRVIWIATHDSIALGEDGPTHQPIEALAHYRAMPNLHVWRPADGNECSAAYYVALKSSKTPSILALSRQGLPQLQGSSIEVASRGGYVCYGGQVGEQRDITLVSTGSEVATCIEAAAILEKSHQLKVSVVSMPCQEVFDAQPEEYRLSVLPAGAPVMSVEAASTRGWEKYSQEQFGIDEFGASAPCDALFKKFDITPSGVASRALETVFFYQGTQNLRSPLQKALQKTRP</sequence>
<feature type="binding site" evidence="12">
    <location>
        <position position="272"/>
    </location>
    <ligand>
        <name>thiamine diphosphate</name>
        <dbReference type="ChEBI" id="CHEBI:58937"/>
    </ligand>
</feature>
<evidence type="ECO:0000256" key="9">
    <source>
        <dbReference type="ARBA" id="ARBA00049473"/>
    </source>
</evidence>
<dbReference type="FunFam" id="3.40.50.970:FF:000003">
    <property type="entry name" value="Transketolase"/>
    <property type="match status" value="1"/>
</dbReference>
<feature type="binding site" evidence="13">
    <location>
        <position position="198"/>
    </location>
    <ligand>
        <name>Mg(2+)</name>
        <dbReference type="ChEBI" id="CHEBI:18420"/>
    </ligand>
</feature>
<comment type="cofactor">
    <cofactor evidence="13">
        <name>Mg(2+)</name>
        <dbReference type="ChEBI" id="CHEBI:18420"/>
    </cofactor>
    <text evidence="13">Binds 1 Mg(2+) ion per subunit. Can also utilize other divalent metal cations, such as Ca(2+), Mn(2+) and Co(2+).</text>
</comment>
<dbReference type="EMBL" id="AMGY01000011">
    <property type="protein sequence ID" value="EXJ77304.1"/>
    <property type="molecule type" value="Genomic_DNA"/>
</dbReference>
<accession>W9Y4B1</accession>
<dbReference type="FunFam" id="3.40.50.920:FF:000003">
    <property type="entry name" value="Transketolase"/>
    <property type="match status" value="1"/>
</dbReference>
<evidence type="ECO:0000256" key="15">
    <source>
        <dbReference type="RuleBase" id="RU004996"/>
    </source>
</evidence>
<dbReference type="CDD" id="cd07033">
    <property type="entry name" value="TPP_PYR_DXS_TK_like"/>
    <property type="match status" value="1"/>
</dbReference>
<dbReference type="CDD" id="cd02012">
    <property type="entry name" value="TPP_TK"/>
    <property type="match status" value="1"/>
</dbReference>
<dbReference type="InterPro" id="IPR055152">
    <property type="entry name" value="Transketolase-like_C_2"/>
</dbReference>
<evidence type="ECO:0000259" key="16">
    <source>
        <dbReference type="SMART" id="SM00861"/>
    </source>
</evidence>
<evidence type="ECO:0000256" key="7">
    <source>
        <dbReference type="ARBA" id="ARBA00022842"/>
    </source>
</evidence>
<feature type="binding site" evidence="12">
    <location>
        <position position="77"/>
    </location>
    <ligand>
        <name>thiamine diphosphate</name>
        <dbReference type="ChEBI" id="CHEBI:58937"/>
    </ligand>
</feature>
<comment type="subunit">
    <text evidence="3 15">Homodimer.</text>
</comment>
<dbReference type="OrthoDB" id="10267175at2759"/>
<comment type="cofactor">
    <cofactor evidence="12">
        <name>thiamine diphosphate</name>
        <dbReference type="ChEBI" id="CHEBI:58937"/>
    </cofactor>
    <text evidence="12">Binds 1 thiamine pyrophosphate per subunit. During the reaction, the substrate forms a covalent intermediate with the cofactor.</text>
</comment>
<dbReference type="InterPro" id="IPR009014">
    <property type="entry name" value="Transketo_C/PFOR_II"/>
</dbReference>
<feature type="binding site" evidence="11">
    <location>
        <position position="366"/>
    </location>
    <ligand>
        <name>substrate</name>
    </ligand>
</feature>
<evidence type="ECO:0000313" key="18">
    <source>
        <dbReference type="Proteomes" id="UP000019478"/>
    </source>
</evidence>
<dbReference type="GO" id="GO:0004802">
    <property type="term" value="F:transketolase activity"/>
    <property type="evidence" value="ECO:0007669"/>
    <property type="project" value="UniProtKB-EC"/>
</dbReference>
<proteinExistence type="inferred from homology"/>
<comment type="cofactor">
    <cofactor evidence="15">
        <name>Mg(2+)</name>
        <dbReference type="ChEBI" id="CHEBI:18420"/>
    </cofactor>
    <cofactor evidence="15">
        <name>Ca(2+)</name>
        <dbReference type="ChEBI" id="CHEBI:29108"/>
    </cofactor>
    <cofactor evidence="15">
        <name>Mn(2+)</name>
        <dbReference type="ChEBI" id="CHEBI:29035"/>
    </cofactor>
    <cofactor evidence="15">
        <name>Co(2+)</name>
        <dbReference type="ChEBI" id="CHEBI:48828"/>
    </cofactor>
    <text evidence="15">Binds 1 Mg(2+) ion per subunit. Can also utilize other divalent metal cations, such as Ca(2+), Mn(2+) and Co(2+).</text>
</comment>
<feature type="binding site" evidence="13">
    <location>
        <position position="166"/>
    </location>
    <ligand>
        <name>Mg(2+)</name>
        <dbReference type="ChEBI" id="CHEBI:18420"/>
    </ligand>
</feature>
<feature type="binding site" evidence="12">
    <location>
        <begin position="125"/>
        <end position="127"/>
    </location>
    <ligand>
        <name>thiamine diphosphate</name>
        <dbReference type="ChEBI" id="CHEBI:58937"/>
    </ligand>
</feature>
<feature type="binding site" evidence="11">
    <location>
        <position position="489"/>
    </location>
    <ligand>
        <name>substrate</name>
    </ligand>
</feature>
<evidence type="ECO:0000256" key="12">
    <source>
        <dbReference type="PIRSR" id="PIRSR605478-3"/>
    </source>
</evidence>
<dbReference type="InterPro" id="IPR033247">
    <property type="entry name" value="Transketolase_fam"/>
</dbReference>
<dbReference type="FunFam" id="3.40.50.970:FF:000004">
    <property type="entry name" value="Transketolase"/>
    <property type="match status" value="1"/>
</dbReference>
<dbReference type="AlphaFoldDB" id="W9Y4B1"/>
<dbReference type="PANTHER" id="PTHR43522:SF2">
    <property type="entry name" value="TRANSKETOLASE 1-RELATED"/>
    <property type="match status" value="1"/>
</dbReference>
<evidence type="ECO:0000313" key="17">
    <source>
        <dbReference type="EMBL" id="EXJ77304.1"/>
    </source>
</evidence>
<evidence type="ECO:0000256" key="14">
    <source>
        <dbReference type="PIRSR" id="PIRSR605478-5"/>
    </source>
</evidence>